<feature type="domain" description="Photolyase/cryptochrome alpha/beta" evidence="7">
    <location>
        <begin position="3"/>
        <end position="135"/>
    </location>
</feature>
<evidence type="ECO:0000256" key="2">
    <source>
        <dbReference type="ARBA" id="ARBA00017881"/>
    </source>
</evidence>
<keyword evidence="5 6" id="KW-0157">Chromophore</keyword>
<reference evidence="8 9" key="1">
    <citation type="submission" date="2015-06" db="EMBL/GenBank/DDBJ databases">
        <title>Genome sequence of Pseudoalteromonas aliena.</title>
        <authorList>
            <person name="Xie B.-B."/>
            <person name="Rong J.-C."/>
            <person name="Qin Q.-L."/>
            <person name="Zhang Y.-Z."/>
        </authorList>
    </citation>
    <scope>NUCLEOTIDE SEQUENCE [LARGE SCALE GENOMIC DNA]</scope>
    <source>
        <strain evidence="8 9">SW19</strain>
    </source>
</reference>
<dbReference type="Pfam" id="PF00875">
    <property type="entry name" value="DNA_photolyase"/>
    <property type="match status" value="1"/>
</dbReference>
<accession>A0ABR9E7B5</accession>
<dbReference type="InterPro" id="IPR006050">
    <property type="entry name" value="DNA_photolyase_N"/>
</dbReference>
<proteinExistence type="inferred from homology"/>
<dbReference type="PROSITE" id="PS51645">
    <property type="entry name" value="PHR_CRY_ALPHA_BETA"/>
    <property type="match status" value="1"/>
</dbReference>
<comment type="function">
    <text evidence="6">May have a photoreceptor function.</text>
</comment>
<dbReference type="RefSeq" id="WP_193156853.1">
    <property type="nucleotide sequence ID" value="NZ_AQGU01000029.1"/>
</dbReference>
<keyword evidence="4 6" id="KW-0274">FAD</keyword>
<dbReference type="EMBL" id="AQGU01000029">
    <property type="protein sequence ID" value="MBE0361284.1"/>
    <property type="molecule type" value="Genomic_DNA"/>
</dbReference>
<evidence type="ECO:0000313" key="9">
    <source>
        <dbReference type="Proteomes" id="UP000648482"/>
    </source>
</evidence>
<comment type="cofactor">
    <cofactor evidence="6">
        <name>FAD</name>
        <dbReference type="ChEBI" id="CHEBI:57692"/>
    </cofactor>
    <text evidence="6">Binds 1 FAD per subunit.</text>
</comment>
<comment type="cofactor">
    <cofactor evidence="6">
        <name>(6R)-5,10-methylene-5,6,7,8-tetrahydrofolate</name>
        <dbReference type="ChEBI" id="CHEBI:15636"/>
    </cofactor>
    <text evidence="6">Binds 1 5,10-methenyltetrahydrofolate (MTHF) per subunit.</text>
</comment>
<keyword evidence="9" id="KW-1185">Reference proteome</keyword>
<comment type="caution">
    <text evidence="8">The sequence shown here is derived from an EMBL/GenBank/DDBJ whole genome shotgun (WGS) entry which is preliminary data.</text>
</comment>
<dbReference type="InterPro" id="IPR014729">
    <property type="entry name" value="Rossmann-like_a/b/a_fold"/>
</dbReference>
<keyword evidence="3 6" id="KW-0285">Flavoprotein</keyword>
<dbReference type="InterPro" id="IPR036134">
    <property type="entry name" value="Crypto/Photolyase_FAD-like_sf"/>
</dbReference>
<dbReference type="SUPFAM" id="SSF48173">
    <property type="entry name" value="Cryptochrome/photolyase FAD-binding domain"/>
    <property type="match status" value="1"/>
</dbReference>
<dbReference type="InterPro" id="IPR005101">
    <property type="entry name" value="Cryptochr/Photolyase_FAD-bd"/>
</dbReference>
<organism evidence="8 9">
    <name type="scientific">Pseudoalteromonas aliena SW19</name>
    <dbReference type="NCBI Taxonomy" id="1314866"/>
    <lineage>
        <taxon>Bacteria</taxon>
        <taxon>Pseudomonadati</taxon>
        <taxon>Pseudomonadota</taxon>
        <taxon>Gammaproteobacteria</taxon>
        <taxon>Alteromonadales</taxon>
        <taxon>Pseudoalteromonadaceae</taxon>
        <taxon>Pseudoalteromonas</taxon>
    </lineage>
</organism>
<evidence type="ECO:0000256" key="5">
    <source>
        <dbReference type="ARBA" id="ARBA00022991"/>
    </source>
</evidence>
<dbReference type="InterPro" id="IPR014133">
    <property type="entry name" value="Cry_DASH"/>
</dbReference>
<comment type="similarity">
    <text evidence="1 6">Belongs to the DNA photolyase class-1 family.</text>
</comment>
<dbReference type="SUPFAM" id="SSF52425">
    <property type="entry name" value="Cryptochrome/photolyase, N-terminal domain"/>
    <property type="match status" value="1"/>
</dbReference>
<dbReference type="PANTHER" id="PTHR11455:SF22">
    <property type="entry name" value="CRYPTOCHROME DASH"/>
    <property type="match status" value="1"/>
</dbReference>
<evidence type="ECO:0000256" key="6">
    <source>
        <dbReference type="RuleBase" id="RU367151"/>
    </source>
</evidence>
<protein>
    <recommendedName>
        <fullName evidence="2 6">Cryptochrome DASH</fullName>
    </recommendedName>
</protein>
<evidence type="ECO:0000259" key="7">
    <source>
        <dbReference type="PROSITE" id="PS51645"/>
    </source>
</evidence>
<dbReference type="Gene3D" id="3.40.50.620">
    <property type="entry name" value="HUPs"/>
    <property type="match status" value="1"/>
</dbReference>
<gene>
    <name evidence="8" type="primary">phrB</name>
    <name evidence="8" type="ORF">PALI_b0233</name>
</gene>
<dbReference type="PANTHER" id="PTHR11455">
    <property type="entry name" value="CRYPTOCHROME"/>
    <property type="match status" value="1"/>
</dbReference>
<dbReference type="PRINTS" id="PR00147">
    <property type="entry name" value="DNAPHOTLYASE"/>
</dbReference>
<dbReference type="NCBIfam" id="TIGR02765">
    <property type="entry name" value="crypto_DASH"/>
    <property type="match status" value="1"/>
</dbReference>
<evidence type="ECO:0000256" key="4">
    <source>
        <dbReference type="ARBA" id="ARBA00022827"/>
    </source>
</evidence>
<evidence type="ECO:0000313" key="8">
    <source>
        <dbReference type="EMBL" id="MBE0361284.1"/>
    </source>
</evidence>
<name>A0ABR9E7B5_9GAMM</name>
<dbReference type="InterPro" id="IPR002081">
    <property type="entry name" value="Cryptochrome/DNA_photolyase_1"/>
</dbReference>
<dbReference type="Gene3D" id="1.10.579.10">
    <property type="entry name" value="DNA Cyclobutane Dipyrimidine Photolyase, subunit A, domain 3"/>
    <property type="match status" value="1"/>
</dbReference>
<dbReference type="Proteomes" id="UP000648482">
    <property type="component" value="Unassembled WGS sequence"/>
</dbReference>
<dbReference type="InterPro" id="IPR036155">
    <property type="entry name" value="Crypto/Photolyase_N_sf"/>
</dbReference>
<dbReference type="Gene3D" id="1.25.40.80">
    <property type="match status" value="1"/>
</dbReference>
<evidence type="ECO:0000256" key="1">
    <source>
        <dbReference type="ARBA" id="ARBA00005862"/>
    </source>
</evidence>
<evidence type="ECO:0000256" key="3">
    <source>
        <dbReference type="ARBA" id="ARBA00022630"/>
    </source>
</evidence>
<dbReference type="Pfam" id="PF03441">
    <property type="entry name" value="FAD_binding_7"/>
    <property type="match status" value="1"/>
</dbReference>
<sequence>MSKRILYWLQNDLRIDDNPIFSELALQQCALDIVFVINPHWFRNNNYQQKPYGVHKQQFLMQSLFELQQALIERGQTLHVLEGEPVTVLKQIIADQHIDEVVCAEHVGIYEQRQLARLKAHCPHLIFKTTQQDTLFKQSDLPFDLNELPKNFTPFRKKVEAVNIPITLSALPKTLLPKPITLCAAKPIESHNNLEHLMHGGLNSAQTHLEHYFSGLLPSTYKTTRNELDGFNNTTKFSAWLAFGCISARQVYNAVEQYEQNHIANESTYWIKFELLWREYFKWHALNVGNSLFSFKGQKHTKPLTTFMPNRFAAWCNGATPYPLVNAIMNELNATGYISNRARQVAASCLVNELSLDWRYGAAYFEQQLIDYDVAANWGNWQYIAGVGVDPRGGRHFNIQKQTLQFDPHAVYTNKWQGNKHTSTQLDNVNEVDWPI</sequence>